<dbReference type="AlphaFoldDB" id="A0A839HTE1"/>
<dbReference type="Proteomes" id="UP000586093">
    <property type="component" value="Unassembled WGS sequence"/>
</dbReference>
<evidence type="ECO:0000313" key="2">
    <source>
        <dbReference type="Proteomes" id="UP000586093"/>
    </source>
</evidence>
<gene>
    <name evidence="1" type="ORF">H4F90_11985</name>
</gene>
<dbReference type="RefSeq" id="WP_182664883.1">
    <property type="nucleotide sequence ID" value="NZ_JACIVI010000004.1"/>
</dbReference>
<reference evidence="1 2" key="1">
    <citation type="submission" date="2020-08" db="EMBL/GenBank/DDBJ databases">
        <title>Aquariorum lacteus gen. nov., sp. nov., a new member of the family Comamonadaceae, isolated from freshwater aquarium.</title>
        <authorList>
            <person name="Chun S.-J."/>
        </authorList>
    </citation>
    <scope>NUCLEOTIDE SEQUENCE [LARGE SCALE GENOMIC DNA]</scope>
    <source>
        <strain evidence="1 2">SJAQ100</strain>
    </source>
</reference>
<protein>
    <submittedName>
        <fullName evidence="1">Uncharacterized protein</fullName>
    </submittedName>
</protein>
<sequence>MNSLKTLTYPPARHAGQRARLFPATIMTPAEVQDGLQQDRQTVADQIRGHWMLCGDVDHAMFELLVSSRVHQVGHRASAFSSPSGSGYALFTHQVGGHQHRFVLPLWCDEVRLYLDALQREPYGFMLGDEGESAGWVLPGVATADELAPLRELCRAQPALSAELLAELPMAVVVLSAPDAIPSVFEHSRVEAVSLSVVVPALPDEVALEPVH</sequence>
<proteinExistence type="predicted"/>
<organism evidence="1 2">
    <name type="scientific">Aquariibacter albus</name>
    <dbReference type="NCBI Taxonomy" id="2759899"/>
    <lineage>
        <taxon>Bacteria</taxon>
        <taxon>Pseudomonadati</taxon>
        <taxon>Pseudomonadota</taxon>
        <taxon>Betaproteobacteria</taxon>
        <taxon>Burkholderiales</taxon>
        <taxon>Sphaerotilaceae</taxon>
        <taxon>Aquariibacter</taxon>
    </lineage>
</organism>
<evidence type="ECO:0000313" key="1">
    <source>
        <dbReference type="EMBL" id="MBB1162699.1"/>
    </source>
</evidence>
<accession>A0A839HTE1</accession>
<dbReference type="EMBL" id="JACIVI010000004">
    <property type="protein sequence ID" value="MBB1162699.1"/>
    <property type="molecule type" value="Genomic_DNA"/>
</dbReference>
<keyword evidence="2" id="KW-1185">Reference proteome</keyword>
<comment type="caution">
    <text evidence="1">The sequence shown here is derived from an EMBL/GenBank/DDBJ whole genome shotgun (WGS) entry which is preliminary data.</text>
</comment>
<name>A0A839HTE1_9BURK</name>